<keyword evidence="1" id="KW-1133">Transmembrane helix</keyword>
<dbReference type="RefSeq" id="WP_311362964.1">
    <property type="nucleotide sequence ID" value="NZ_JAVRIE010000008.1"/>
</dbReference>
<dbReference type="InterPro" id="IPR019629">
    <property type="entry name" value="Uncharacterised_HI1736/YgjV"/>
</dbReference>
<feature type="transmembrane region" description="Helical" evidence="1">
    <location>
        <begin position="72"/>
        <end position="92"/>
    </location>
</feature>
<dbReference type="Pfam" id="PF10688">
    <property type="entry name" value="Imp-YgjV"/>
    <property type="match status" value="1"/>
</dbReference>
<accession>A0AAW8R8M4</accession>
<organism evidence="2 3">
    <name type="scientific">Brumicola blandensis</name>
    <dbReference type="NCBI Taxonomy" id="3075611"/>
    <lineage>
        <taxon>Bacteria</taxon>
        <taxon>Pseudomonadati</taxon>
        <taxon>Pseudomonadota</taxon>
        <taxon>Gammaproteobacteria</taxon>
        <taxon>Alteromonadales</taxon>
        <taxon>Alteromonadaceae</taxon>
        <taxon>Brumicola</taxon>
    </lineage>
</organism>
<sequence>MPIVAEIFGAIAVIFNFIGYRQTDINRYRLISAIALLSVSIHFFLLGNAMAAGIGCLLACIRNVVATRYTGIPVLVTFVSLNLAFFFIELLYLGSGGIIAIAYASSLIFTVGSISLKSAKAIRQWFILAELLGLIFAVLVGSIFGTVFNITNLMSILFTLYQDHRREKQAKEQRPES</sequence>
<dbReference type="Proteomes" id="UP001249020">
    <property type="component" value="Unassembled WGS sequence"/>
</dbReference>
<feature type="transmembrane region" description="Helical" evidence="1">
    <location>
        <begin position="98"/>
        <end position="116"/>
    </location>
</feature>
<evidence type="ECO:0000256" key="1">
    <source>
        <dbReference type="SAM" id="Phobius"/>
    </source>
</evidence>
<comment type="caution">
    <text evidence="2">The sequence shown here is derived from an EMBL/GenBank/DDBJ whole genome shotgun (WGS) entry which is preliminary data.</text>
</comment>
<protein>
    <submittedName>
        <fullName evidence="2">YgjV family protein</fullName>
    </submittedName>
</protein>
<evidence type="ECO:0000313" key="3">
    <source>
        <dbReference type="Proteomes" id="UP001249020"/>
    </source>
</evidence>
<keyword evidence="3" id="KW-1185">Reference proteome</keyword>
<keyword evidence="1" id="KW-0812">Transmembrane</keyword>
<feature type="transmembrane region" description="Helical" evidence="1">
    <location>
        <begin position="30"/>
        <end position="60"/>
    </location>
</feature>
<keyword evidence="1" id="KW-0472">Membrane</keyword>
<name>A0AAW8R8M4_9ALTE</name>
<evidence type="ECO:0000313" key="2">
    <source>
        <dbReference type="EMBL" id="MDT0584190.1"/>
    </source>
</evidence>
<reference evidence="2 3" key="1">
    <citation type="submission" date="2023-09" db="EMBL/GenBank/DDBJ databases">
        <authorList>
            <person name="Rey-Velasco X."/>
        </authorList>
    </citation>
    <scope>NUCLEOTIDE SEQUENCE [LARGE SCALE GENOMIC DNA]</scope>
    <source>
        <strain evidence="2 3">W409</strain>
    </source>
</reference>
<proteinExistence type="predicted"/>
<gene>
    <name evidence="2" type="ORF">RM544_16705</name>
</gene>
<dbReference type="AlphaFoldDB" id="A0AAW8R8M4"/>
<feature type="transmembrane region" description="Helical" evidence="1">
    <location>
        <begin position="128"/>
        <end position="150"/>
    </location>
</feature>
<dbReference type="EMBL" id="JAVRIE010000008">
    <property type="protein sequence ID" value="MDT0584190.1"/>
    <property type="molecule type" value="Genomic_DNA"/>
</dbReference>